<organism evidence="1">
    <name type="scientific">uncultured Caudovirales phage</name>
    <dbReference type="NCBI Taxonomy" id="2100421"/>
    <lineage>
        <taxon>Viruses</taxon>
        <taxon>Duplodnaviria</taxon>
        <taxon>Heunggongvirae</taxon>
        <taxon>Uroviricota</taxon>
        <taxon>Caudoviricetes</taxon>
        <taxon>Peduoviridae</taxon>
        <taxon>Maltschvirus</taxon>
        <taxon>Maltschvirus maltsch</taxon>
    </lineage>
</organism>
<gene>
    <name evidence="1" type="ORF">UFOVP489_9</name>
</gene>
<accession>A0A6J5MPI4</accession>
<reference evidence="1" key="1">
    <citation type="submission" date="2020-04" db="EMBL/GenBank/DDBJ databases">
        <authorList>
            <person name="Chiriac C."/>
            <person name="Salcher M."/>
            <person name="Ghai R."/>
            <person name="Kavagutti S V."/>
        </authorList>
    </citation>
    <scope>NUCLEOTIDE SEQUENCE</scope>
</reference>
<evidence type="ECO:0000313" key="1">
    <source>
        <dbReference type="EMBL" id="CAB4145389.1"/>
    </source>
</evidence>
<name>A0A6J5MPI4_9CAUD</name>
<sequence length="60" mass="6766">MTTNGKDKWVGLGTHQYSFSGYGGVENCSECDDFTQTNEYDRRDGAVVFFCNPCADRMKL</sequence>
<protein>
    <submittedName>
        <fullName evidence="1">Uncharacterized protein</fullName>
    </submittedName>
</protein>
<proteinExistence type="predicted"/>
<dbReference type="EMBL" id="LR796458">
    <property type="protein sequence ID" value="CAB4145389.1"/>
    <property type="molecule type" value="Genomic_DNA"/>
</dbReference>